<gene>
    <name evidence="3" type="ORF">DCAR_0831130</name>
</gene>
<accession>A0AAF0XP13</accession>
<dbReference type="CDD" id="cd00167">
    <property type="entry name" value="SANT"/>
    <property type="match status" value="1"/>
</dbReference>
<feature type="region of interest" description="Disordered" evidence="1">
    <location>
        <begin position="84"/>
        <end position="120"/>
    </location>
</feature>
<sequence length="229" mass="26210">MANPYNEPGRPVNGNSRQQESTPVLQHSSGISMEWTPEEQAILEDNLARYGSETNIVRYAKIAVLLHNKTVRDVALRCRWMNKKENSKRRKEDQSLSKKNKDRKEKVADPSSRPSLLAANSFSSRPPFLLELKSRSTGGPTGKLLWQNGQVLEQISANFRSYQMHENIGLFCQARDNIHQILNNLCDTQDVMKQMPPLPEELNEELANLVLPRRTFNMETMTHNHNGML</sequence>
<name>A0AAF0XP13_DAUCS</name>
<proteinExistence type="predicted"/>
<feature type="compositionally biased region" description="Basic and acidic residues" evidence="1">
    <location>
        <begin position="84"/>
        <end position="96"/>
    </location>
</feature>
<dbReference type="Gene3D" id="1.10.10.60">
    <property type="entry name" value="Homeodomain-like"/>
    <property type="match status" value="1"/>
</dbReference>
<dbReference type="EMBL" id="CP093350">
    <property type="protein sequence ID" value="WOH11640.1"/>
    <property type="molecule type" value="Genomic_DNA"/>
</dbReference>
<evidence type="ECO:0000256" key="1">
    <source>
        <dbReference type="SAM" id="MobiDB-lite"/>
    </source>
</evidence>
<dbReference type="Pfam" id="PF12579">
    <property type="entry name" value="DUF3755"/>
    <property type="match status" value="1"/>
</dbReference>
<dbReference type="Proteomes" id="UP000077755">
    <property type="component" value="Chromosome 8"/>
</dbReference>
<dbReference type="SMART" id="SM00717">
    <property type="entry name" value="SANT"/>
    <property type="match status" value="1"/>
</dbReference>
<dbReference type="InterPro" id="IPR022228">
    <property type="entry name" value="DUF3755"/>
</dbReference>
<dbReference type="InterPro" id="IPR009057">
    <property type="entry name" value="Homeodomain-like_sf"/>
</dbReference>
<feature type="compositionally biased region" description="Polar residues" evidence="1">
    <location>
        <begin position="13"/>
        <end position="31"/>
    </location>
</feature>
<reference evidence="3" key="1">
    <citation type="journal article" date="2016" name="Nat. Genet.">
        <title>A high-quality carrot genome assembly provides new insights into carotenoid accumulation and asterid genome evolution.</title>
        <authorList>
            <person name="Iorizzo M."/>
            <person name="Ellison S."/>
            <person name="Senalik D."/>
            <person name="Zeng P."/>
            <person name="Satapoomin P."/>
            <person name="Huang J."/>
            <person name="Bowman M."/>
            <person name="Iovene M."/>
            <person name="Sanseverino W."/>
            <person name="Cavagnaro P."/>
            <person name="Yildiz M."/>
            <person name="Macko-Podgorni A."/>
            <person name="Moranska E."/>
            <person name="Grzebelus E."/>
            <person name="Grzebelus D."/>
            <person name="Ashrafi H."/>
            <person name="Zheng Z."/>
            <person name="Cheng S."/>
            <person name="Spooner D."/>
            <person name="Van Deynze A."/>
            <person name="Simon P."/>
        </authorList>
    </citation>
    <scope>NUCLEOTIDE SEQUENCE</scope>
    <source>
        <tissue evidence="3">Leaf</tissue>
    </source>
</reference>
<feature type="domain" description="Myb-like" evidence="2">
    <location>
        <begin position="31"/>
        <end position="84"/>
    </location>
</feature>
<dbReference type="PANTHER" id="PTHR14000:SF45">
    <property type="entry name" value="FINGER CCCH DOMAIN PROTEIN, PUTATIVE (DUF3755)-RELATED"/>
    <property type="match status" value="1"/>
</dbReference>
<dbReference type="PANTHER" id="PTHR14000">
    <property type="entry name" value="FINGER CCCH DOMAIN PROTEIN, PUTATIVE (DUF3755)-RELATED"/>
    <property type="match status" value="1"/>
</dbReference>
<keyword evidence="4" id="KW-1185">Reference proteome</keyword>
<evidence type="ECO:0000313" key="4">
    <source>
        <dbReference type="Proteomes" id="UP000077755"/>
    </source>
</evidence>
<dbReference type="Pfam" id="PF00249">
    <property type="entry name" value="Myb_DNA-binding"/>
    <property type="match status" value="1"/>
</dbReference>
<feature type="region of interest" description="Disordered" evidence="1">
    <location>
        <begin position="1"/>
        <end position="33"/>
    </location>
</feature>
<reference evidence="3" key="2">
    <citation type="submission" date="2022-03" db="EMBL/GenBank/DDBJ databases">
        <title>Draft title - Genomic analysis of global carrot germplasm unveils the trajectory of domestication and the origin of high carotenoid orange carrot.</title>
        <authorList>
            <person name="Iorizzo M."/>
            <person name="Ellison S."/>
            <person name="Senalik D."/>
            <person name="Macko-Podgorni A."/>
            <person name="Grzebelus D."/>
            <person name="Bostan H."/>
            <person name="Rolling W."/>
            <person name="Curaba J."/>
            <person name="Simon P."/>
        </authorList>
    </citation>
    <scope>NUCLEOTIDE SEQUENCE</scope>
    <source>
        <tissue evidence="3">Leaf</tissue>
    </source>
</reference>
<dbReference type="SUPFAM" id="SSF46689">
    <property type="entry name" value="Homeodomain-like"/>
    <property type="match status" value="1"/>
</dbReference>
<organism evidence="3 4">
    <name type="scientific">Daucus carota subsp. sativus</name>
    <name type="common">Carrot</name>
    <dbReference type="NCBI Taxonomy" id="79200"/>
    <lineage>
        <taxon>Eukaryota</taxon>
        <taxon>Viridiplantae</taxon>
        <taxon>Streptophyta</taxon>
        <taxon>Embryophyta</taxon>
        <taxon>Tracheophyta</taxon>
        <taxon>Spermatophyta</taxon>
        <taxon>Magnoliopsida</taxon>
        <taxon>eudicotyledons</taxon>
        <taxon>Gunneridae</taxon>
        <taxon>Pentapetalae</taxon>
        <taxon>asterids</taxon>
        <taxon>campanulids</taxon>
        <taxon>Apiales</taxon>
        <taxon>Apiaceae</taxon>
        <taxon>Apioideae</taxon>
        <taxon>Scandiceae</taxon>
        <taxon>Daucinae</taxon>
        <taxon>Daucus</taxon>
        <taxon>Daucus sect. Daucus</taxon>
    </lineage>
</organism>
<evidence type="ECO:0000313" key="3">
    <source>
        <dbReference type="EMBL" id="WOH11640.1"/>
    </source>
</evidence>
<evidence type="ECO:0000259" key="2">
    <source>
        <dbReference type="SMART" id="SM00717"/>
    </source>
</evidence>
<dbReference type="InterPro" id="IPR001005">
    <property type="entry name" value="SANT/Myb"/>
</dbReference>
<protein>
    <recommendedName>
        <fullName evidence="2">Myb-like domain-containing protein</fullName>
    </recommendedName>
</protein>
<dbReference type="AlphaFoldDB" id="A0AAF0XP13"/>